<sequence length="110" mass="12274">MPSGIQCIAHDHHNQYLAVGRNDSSIDLWKTGSNWYHQKVSRPKAGPHSLDRPDCVLTAMYQKSNQTIPGSEQRNVNSLAWVKGRLFSAGLQGNITEYDLVKLSPKVSNL</sequence>
<dbReference type="GO" id="GO:0034455">
    <property type="term" value="C:t-UTP complex"/>
    <property type="evidence" value="ECO:0007669"/>
    <property type="project" value="TreeGrafter"/>
</dbReference>
<reference evidence="1" key="1">
    <citation type="submission" date="2021-10" db="EMBL/GenBank/DDBJ databases">
        <title>Tropical sea cucumber genome reveals ecological adaptation and Cuvierian tubules defense mechanism.</title>
        <authorList>
            <person name="Chen T."/>
        </authorList>
    </citation>
    <scope>NUCLEOTIDE SEQUENCE</scope>
    <source>
        <strain evidence="1">Nanhai2018</strain>
        <tissue evidence="1">Muscle</tissue>
    </source>
</reference>
<gene>
    <name evidence="1" type="ORF">HOLleu_12616</name>
</gene>
<dbReference type="GO" id="GO:0003723">
    <property type="term" value="F:RNA binding"/>
    <property type="evidence" value="ECO:0007669"/>
    <property type="project" value="TreeGrafter"/>
</dbReference>
<name>A0A9Q1CBN1_HOLLE</name>
<dbReference type="Proteomes" id="UP001152320">
    <property type="component" value="Chromosome 5"/>
</dbReference>
<accession>A0A9Q1CBN1</accession>
<comment type="caution">
    <text evidence="1">The sequence shown here is derived from an EMBL/GenBank/DDBJ whole genome shotgun (WGS) entry which is preliminary data.</text>
</comment>
<dbReference type="InterPro" id="IPR015943">
    <property type="entry name" value="WD40/YVTN_repeat-like_dom_sf"/>
</dbReference>
<dbReference type="GO" id="GO:0032040">
    <property type="term" value="C:small-subunit processome"/>
    <property type="evidence" value="ECO:0007669"/>
    <property type="project" value="TreeGrafter"/>
</dbReference>
<evidence type="ECO:0000313" key="1">
    <source>
        <dbReference type="EMBL" id="KAJ8041724.1"/>
    </source>
</evidence>
<dbReference type="InterPro" id="IPR036322">
    <property type="entry name" value="WD40_repeat_dom_sf"/>
</dbReference>
<dbReference type="OrthoDB" id="8883818at2759"/>
<proteinExistence type="predicted"/>
<dbReference type="InterPro" id="IPR046351">
    <property type="entry name" value="UTP4"/>
</dbReference>
<dbReference type="AlphaFoldDB" id="A0A9Q1CBN1"/>
<dbReference type="GO" id="GO:0030686">
    <property type="term" value="C:90S preribosome"/>
    <property type="evidence" value="ECO:0007669"/>
    <property type="project" value="InterPro"/>
</dbReference>
<organism evidence="1 2">
    <name type="scientific">Holothuria leucospilota</name>
    <name type="common">Black long sea cucumber</name>
    <name type="synonym">Mertensiothuria leucospilota</name>
    <dbReference type="NCBI Taxonomy" id="206669"/>
    <lineage>
        <taxon>Eukaryota</taxon>
        <taxon>Metazoa</taxon>
        <taxon>Echinodermata</taxon>
        <taxon>Eleutherozoa</taxon>
        <taxon>Echinozoa</taxon>
        <taxon>Holothuroidea</taxon>
        <taxon>Aspidochirotacea</taxon>
        <taxon>Aspidochirotida</taxon>
        <taxon>Holothuriidae</taxon>
        <taxon>Holothuria</taxon>
    </lineage>
</organism>
<evidence type="ECO:0000313" key="2">
    <source>
        <dbReference type="Proteomes" id="UP001152320"/>
    </source>
</evidence>
<dbReference type="Gene3D" id="2.130.10.10">
    <property type="entry name" value="YVTN repeat-like/Quinoprotein amine dehydrogenase"/>
    <property type="match status" value="1"/>
</dbReference>
<dbReference type="PANTHER" id="PTHR44163:SF1">
    <property type="entry name" value="U3 SMALL NUCLEOLAR RNA-ASSOCIATED PROTEIN 4 HOMOLOG"/>
    <property type="match status" value="1"/>
</dbReference>
<dbReference type="GO" id="GO:0000462">
    <property type="term" value="P:maturation of SSU-rRNA from tricistronic rRNA transcript (SSU-rRNA, 5.8S rRNA, LSU-rRNA)"/>
    <property type="evidence" value="ECO:0007669"/>
    <property type="project" value="InterPro"/>
</dbReference>
<dbReference type="SUPFAM" id="SSF50978">
    <property type="entry name" value="WD40 repeat-like"/>
    <property type="match status" value="1"/>
</dbReference>
<dbReference type="PANTHER" id="PTHR44163">
    <property type="entry name" value="U3 SMALL NUCLEOLAR RNA-ASSOCIATED PROTEIN 4 HOMOLOG"/>
    <property type="match status" value="1"/>
</dbReference>
<protein>
    <submittedName>
        <fullName evidence="1">U3 small nucleolar RNA-associated protein 4-like</fullName>
    </submittedName>
</protein>
<dbReference type="EMBL" id="JAIZAY010000005">
    <property type="protein sequence ID" value="KAJ8041724.1"/>
    <property type="molecule type" value="Genomic_DNA"/>
</dbReference>
<keyword evidence="2" id="KW-1185">Reference proteome</keyword>